<comment type="caution">
    <text evidence="2">The sequence shown here is derived from an EMBL/GenBank/DDBJ whole genome shotgun (WGS) entry which is preliminary data.</text>
</comment>
<dbReference type="Gene3D" id="3.30.1330.230">
    <property type="match status" value="1"/>
</dbReference>
<dbReference type="AlphaFoldDB" id="A0A6B0SZ07"/>
<dbReference type="PANTHER" id="PTHR37809">
    <property type="entry name" value="RIBOSOMAL PROTEIN S12 METHYLTHIOTRANSFERASE ACCESSORY FACTOR YCAO"/>
    <property type="match status" value="1"/>
</dbReference>
<protein>
    <submittedName>
        <fullName evidence="2">Bacteriocin biosynthesis protein SagD</fullName>
    </submittedName>
</protein>
<reference evidence="2 3" key="1">
    <citation type="submission" date="2019-12" db="EMBL/GenBank/DDBJ databases">
        <title>Isolation and characterization of three novel carbon monoxide-oxidizing members of Halobacteria from salione crusts and soils.</title>
        <authorList>
            <person name="Myers M.R."/>
            <person name="King G.M."/>
        </authorList>
    </citation>
    <scope>NUCLEOTIDE SEQUENCE [LARGE SCALE GENOMIC DNA]</scope>
    <source>
        <strain evidence="2 3">WSH3</strain>
    </source>
</reference>
<dbReference type="PROSITE" id="PS51664">
    <property type="entry name" value="YCAO"/>
    <property type="match status" value="1"/>
</dbReference>
<dbReference type="Pfam" id="PF02624">
    <property type="entry name" value="YcaO"/>
    <property type="match status" value="1"/>
</dbReference>
<dbReference type="Proteomes" id="UP000466535">
    <property type="component" value="Unassembled WGS sequence"/>
</dbReference>
<evidence type="ECO:0000259" key="1">
    <source>
        <dbReference type="PROSITE" id="PS51664"/>
    </source>
</evidence>
<dbReference type="NCBIfam" id="TIGR03604">
    <property type="entry name" value="TOMM_cyclo_SagD"/>
    <property type="match status" value="1"/>
</dbReference>
<evidence type="ECO:0000313" key="3">
    <source>
        <dbReference type="Proteomes" id="UP000466535"/>
    </source>
</evidence>
<dbReference type="PANTHER" id="PTHR37809:SF1">
    <property type="entry name" value="RIBOSOMAL PROTEIN S12 METHYLTHIOTRANSFERASE ACCESSORY FACTOR YCAO"/>
    <property type="match status" value="1"/>
</dbReference>
<dbReference type="InterPro" id="IPR003776">
    <property type="entry name" value="YcaO-like_dom"/>
</dbReference>
<gene>
    <name evidence="2" type="ORF">GRX03_05330</name>
</gene>
<accession>A0A6B0SZ07</accession>
<dbReference type="RefSeq" id="WP_159763106.1">
    <property type="nucleotide sequence ID" value="NZ_WUUT01000001.1"/>
</dbReference>
<dbReference type="Gene3D" id="3.40.50.720">
    <property type="entry name" value="NAD(P)-binding Rossmann-like Domain"/>
    <property type="match status" value="1"/>
</dbReference>
<feature type="domain" description="YcaO" evidence="1">
    <location>
        <begin position="228"/>
        <end position="562"/>
    </location>
</feature>
<sequence>MTVGIIGSGPAVVTVQAALVDADTTRIDVDALGTTELAVVIGTAGDPVFAEANERALETETPWIAVELGGLGGIAVADASVSCFEPGAGCYECLSGRVTANLDRQPDPRTPETATGRFAGAIAGREAASALAGESIGGQVITLPYEQRRLLPLPNCVCDPGDRGELDRSDGARDVEAALARAEQSLDDTIGIVQEVGEVESFPVPYYLAQSCETAGFSDASASREAAGVDPDWNAAFMKALGEGLERYCAGVYRGERLEHGAPESVEGAVPPSAFVCEHEPDPAEPIEWVPGEELAGGDRRLLPAEFVYHPPPEHRYHPPVTTGLGLGNSTVEALLSGLYEVIERDAMMLAWHSSFEPLGLAVEDETYETMVRRADSEGYAVQTLLLTQDVDVPVVATAVTGDEWPELAFGTAADLDVTAAAESALAEALQNWTELRGMGPEEAADAMGAIGRYASDPGPAAAFVDPETTVPASSVGPDSVPDGEAELDNVLDKLDDAGLDAYGARLTTRDVDQLGFEAVRAVVPAAQPLTFGESYFGERATTVPGQMGFEARLDAEHHPFP</sequence>
<dbReference type="EMBL" id="WUUT01000001">
    <property type="protein sequence ID" value="MXR51028.1"/>
    <property type="molecule type" value="Genomic_DNA"/>
</dbReference>
<keyword evidence="3" id="KW-1185">Reference proteome</keyword>
<dbReference type="InterPro" id="IPR027624">
    <property type="entry name" value="TOMM_cyclo_SagD"/>
</dbReference>
<evidence type="ECO:0000313" key="2">
    <source>
        <dbReference type="EMBL" id="MXR51028.1"/>
    </source>
</evidence>
<dbReference type="OrthoDB" id="7433at2157"/>
<organism evidence="2 3">
    <name type="scientific">Halovenus carboxidivorans</name>
    <dbReference type="NCBI Taxonomy" id="2692199"/>
    <lineage>
        <taxon>Archaea</taxon>
        <taxon>Methanobacteriati</taxon>
        <taxon>Methanobacteriota</taxon>
        <taxon>Stenosarchaea group</taxon>
        <taxon>Halobacteria</taxon>
        <taxon>Halobacteriales</taxon>
        <taxon>Haloarculaceae</taxon>
        <taxon>Halovenus</taxon>
    </lineage>
</organism>
<proteinExistence type="predicted"/>
<name>A0A6B0SZ07_9EURY</name>